<dbReference type="EMBL" id="JAACJM010000031">
    <property type="protein sequence ID" value="KAF5364792.1"/>
    <property type="molecule type" value="Genomic_DNA"/>
</dbReference>
<reference evidence="12 13" key="1">
    <citation type="journal article" date="2020" name="ISME J.">
        <title>Uncovering the hidden diversity of litter-decomposition mechanisms in mushroom-forming fungi.</title>
        <authorList>
            <person name="Floudas D."/>
            <person name="Bentzer J."/>
            <person name="Ahren D."/>
            <person name="Johansson T."/>
            <person name="Persson P."/>
            <person name="Tunlid A."/>
        </authorList>
    </citation>
    <scope>NUCLEOTIDE SEQUENCE [LARGE SCALE GENOMIC DNA]</scope>
    <source>
        <strain evidence="12 13">CBS 291.85</strain>
    </source>
</reference>
<organism evidence="12 13">
    <name type="scientific">Tetrapyrgos nigripes</name>
    <dbReference type="NCBI Taxonomy" id="182062"/>
    <lineage>
        <taxon>Eukaryota</taxon>
        <taxon>Fungi</taxon>
        <taxon>Dikarya</taxon>
        <taxon>Basidiomycota</taxon>
        <taxon>Agaricomycotina</taxon>
        <taxon>Agaricomycetes</taxon>
        <taxon>Agaricomycetidae</taxon>
        <taxon>Agaricales</taxon>
        <taxon>Marasmiineae</taxon>
        <taxon>Marasmiaceae</taxon>
        <taxon>Tetrapyrgos</taxon>
    </lineage>
</organism>
<feature type="compositionally biased region" description="Low complexity" evidence="10">
    <location>
        <begin position="99"/>
        <end position="108"/>
    </location>
</feature>
<evidence type="ECO:0000256" key="4">
    <source>
        <dbReference type="ARBA" id="ARBA00007540"/>
    </source>
</evidence>
<sequence>MASDRKTSFKLPPTIIRDNSQSQRSRREKALEEQKRRRAERFDLSRQLDGFADLNLAESDEDEDGQKDPNPDGIKVVHGGLAAFASTLPKEQEPIPTHSPLLLPSSPSEPKKKGKKKRVKVKKDKPNEWADKIMYAELLEMVEDDPSTITVDGSGSDGLPEDLETAWVAVAPVPVGKRCLAITRDSSGYNGVEPNTTLRSRVLGKPLLPWFPSNLPPNTILDCILDENWRHTGVLHVLDVLKWKGQDIAECETPFRFWWRDTRIGELPFISPPPSGSQAGPSTQMSYRFPYPTTLLPVPYHTDTSLENLLSQIIPVARTARPFLLKLPPSGGCDSTDMQVEILSFTSTTNLLPVQMLSDGLLLYVAEASYESGTSPLSNWIPLKNYDATRAHSHGQEDMAEDTSPDDDTPINKFERLVRCRMLRRPMSSEQYPSGCMDTDMSG</sequence>
<evidence type="ECO:0000256" key="6">
    <source>
        <dbReference type="ARBA" id="ARBA00022448"/>
    </source>
</evidence>
<dbReference type="Pfam" id="PF21974">
    <property type="entry name" value="SPN1_m3Gcap_bd"/>
    <property type="match status" value="1"/>
</dbReference>
<evidence type="ECO:0000256" key="1">
    <source>
        <dbReference type="ARBA" id="ARBA00003975"/>
    </source>
</evidence>
<dbReference type="GO" id="GO:0005737">
    <property type="term" value="C:cytoplasm"/>
    <property type="evidence" value="ECO:0007669"/>
    <property type="project" value="UniProtKB-SubCell"/>
</dbReference>
<dbReference type="GO" id="GO:0005634">
    <property type="term" value="C:nucleus"/>
    <property type="evidence" value="ECO:0007669"/>
    <property type="project" value="UniProtKB-SubCell"/>
</dbReference>
<dbReference type="PANTHER" id="PTHR13403:SF6">
    <property type="entry name" value="SNURPORTIN-1"/>
    <property type="match status" value="1"/>
</dbReference>
<evidence type="ECO:0000313" key="12">
    <source>
        <dbReference type="EMBL" id="KAF5364792.1"/>
    </source>
</evidence>
<dbReference type="InterPro" id="IPR017336">
    <property type="entry name" value="Snurportin-1"/>
</dbReference>
<gene>
    <name evidence="12" type="ORF">D9758_009312</name>
</gene>
<name>A0A8H5LPH4_9AGAR</name>
<keyword evidence="6" id="KW-0813">Transport</keyword>
<comment type="subcellular location">
    <subcellularLocation>
        <location evidence="3">Cytoplasm</location>
    </subcellularLocation>
    <subcellularLocation>
        <location evidence="2">Nucleus</location>
    </subcellularLocation>
</comment>
<evidence type="ECO:0000256" key="7">
    <source>
        <dbReference type="ARBA" id="ARBA00022490"/>
    </source>
</evidence>
<dbReference type="Gene3D" id="3.30.470.30">
    <property type="entry name" value="DNA ligase/mRNA capping enzyme"/>
    <property type="match status" value="1"/>
</dbReference>
<feature type="compositionally biased region" description="Basic residues" evidence="10">
    <location>
        <begin position="112"/>
        <end position="123"/>
    </location>
</feature>
<comment type="similarity">
    <text evidence="4">Belongs to the snurportin family.</text>
</comment>
<proteinExistence type="inferred from homology"/>
<keyword evidence="8" id="KW-0694">RNA-binding</keyword>
<evidence type="ECO:0000259" key="11">
    <source>
        <dbReference type="Pfam" id="PF21974"/>
    </source>
</evidence>
<dbReference type="OrthoDB" id="10003593at2759"/>
<evidence type="ECO:0000313" key="13">
    <source>
        <dbReference type="Proteomes" id="UP000559256"/>
    </source>
</evidence>
<evidence type="ECO:0000256" key="10">
    <source>
        <dbReference type="SAM" id="MobiDB-lite"/>
    </source>
</evidence>
<protein>
    <recommendedName>
        <fullName evidence="5">Snurportin-1</fullName>
    </recommendedName>
</protein>
<keyword evidence="9" id="KW-0539">Nucleus</keyword>
<evidence type="ECO:0000256" key="3">
    <source>
        <dbReference type="ARBA" id="ARBA00004496"/>
    </source>
</evidence>
<comment type="caution">
    <text evidence="12">The sequence shown here is derived from an EMBL/GenBank/DDBJ whole genome shotgun (WGS) entry which is preliminary data.</text>
</comment>
<dbReference type="SUPFAM" id="SSF56091">
    <property type="entry name" value="DNA ligase/mRNA capping enzyme, catalytic domain"/>
    <property type="match status" value="1"/>
</dbReference>
<evidence type="ECO:0000256" key="2">
    <source>
        <dbReference type="ARBA" id="ARBA00004123"/>
    </source>
</evidence>
<feature type="region of interest" description="Disordered" evidence="10">
    <location>
        <begin position="1"/>
        <end position="123"/>
    </location>
</feature>
<keyword evidence="7" id="KW-0963">Cytoplasm</keyword>
<feature type="compositionally biased region" description="Basic and acidic residues" evidence="10">
    <location>
        <begin position="28"/>
        <end position="46"/>
    </location>
</feature>
<dbReference type="PANTHER" id="PTHR13403">
    <property type="entry name" value="SNURPORTIN1 RNUT1 PROTEIN RNA, U TRANSPORTER 1"/>
    <property type="match status" value="1"/>
</dbReference>
<evidence type="ECO:0000256" key="8">
    <source>
        <dbReference type="ARBA" id="ARBA00022884"/>
    </source>
</evidence>
<feature type="domain" description="Snurportin-1 m3G cap-binding" evidence="11">
    <location>
        <begin position="159"/>
        <end position="268"/>
    </location>
</feature>
<dbReference type="Proteomes" id="UP000559256">
    <property type="component" value="Unassembled WGS sequence"/>
</dbReference>
<evidence type="ECO:0000256" key="9">
    <source>
        <dbReference type="ARBA" id="ARBA00023242"/>
    </source>
</evidence>
<feature type="compositionally biased region" description="Acidic residues" evidence="10">
    <location>
        <begin position="398"/>
        <end position="409"/>
    </location>
</feature>
<dbReference type="GO" id="GO:0003723">
    <property type="term" value="F:RNA binding"/>
    <property type="evidence" value="ECO:0007669"/>
    <property type="project" value="UniProtKB-KW"/>
</dbReference>
<dbReference type="InterPro" id="IPR047857">
    <property type="entry name" value="Snurportin1_C"/>
</dbReference>
<dbReference type="AlphaFoldDB" id="A0A8H5LPH4"/>
<dbReference type="GO" id="GO:0061015">
    <property type="term" value="P:snRNA import into nucleus"/>
    <property type="evidence" value="ECO:0007669"/>
    <property type="project" value="InterPro"/>
</dbReference>
<keyword evidence="13" id="KW-1185">Reference proteome</keyword>
<evidence type="ECO:0000256" key="5">
    <source>
        <dbReference type="ARBA" id="ARBA00016034"/>
    </source>
</evidence>
<comment type="function">
    <text evidence="1">Functions as an U snRNP-specific nuclear import adapter. Involved in the trimethylguanosine (m3G)-cap-dependent nuclear import of U snRNPs. Binds specifically to the terminal m3G-cap U snRNAs.</text>
</comment>
<feature type="region of interest" description="Disordered" evidence="10">
    <location>
        <begin position="392"/>
        <end position="411"/>
    </location>
</feature>
<accession>A0A8H5LPH4</accession>